<evidence type="ECO:0000313" key="2">
    <source>
        <dbReference type="Proteomes" id="UP001604002"/>
    </source>
</evidence>
<dbReference type="EMBL" id="JBAFVH010000011">
    <property type="protein sequence ID" value="MFG1374314.1"/>
    <property type="molecule type" value="Genomic_DNA"/>
</dbReference>
<dbReference type="Pfam" id="PF06099">
    <property type="entry name" value="Phenol_hyd_sub"/>
    <property type="match status" value="1"/>
</dbReference>
<name>A0ABW6ZZX8_9HYPH</name>
<reference evidence="1 2" key="1">
    <citation type="submission" date="2024-02" db="EMBL/GenBank/DDBJ databases">
        <title>Expansion and revision of Xanthobacter and proposal of Roseixanthobacter gen. nov.</title>
        <authorList>
            <person name="Soltysiak M.P.M."/>
            <person name="Jalihal A."/>
            <person name="Ory A."/>
            <person name="Chrisophersen C."/>
            <person name="Lee A.D."/>
            <person name="Boulton J."/>
            <person name="Springer M."/>
        </authorList>
    </citation>
    <scope>NUCLEOTIDE SEQUENCE [LARGE SCALE GENOMIC DNA]</scope>
    <source>
        <strain evidence="1 2">23A</strain>
    </source>
</reference>
<gene>
    <name evidence="1" type="ORF">V5F32_19215</name>
</gene>
<sequence>MTATDSPQEMEPAHLDTKRRFVRVTRERAGGFVEFDFAIGEPDLVLEMILDRAAFAEFCAANRVENFPLPASQPETPDDWTWRLVDATGTRFK</sequence>
<accession>A0ABW6ZZX8</accession>
<keyword evidence="2" id="KW-1185">Reference proteome</keyword>
<dbReference type="Proteomes" id="UP001604002">
    <property type="component" value="Unassembled WGS sequence"/>
</dbReference>
<evidence type="ECO:0000313" key="1">
    <source>
        <dbReference type="EMBL" id="MFG1374314.1"/>
    </source>
</evidence>
<dbReference type="RefSeq" id="WP_393993970.1">
    <property type="nucleotide sequence ID" value="NZ_JBAFVH010000011.1"/>
</dbReference>
<comment type="caution">
    <text evidence="1">The sequence shown here is derived from an EMBL/GenBank/DDBJ whole genome shotgun (WGS) entry which is preliminary data.</text>
</comment>
<dbReference type="InterPro" id="IPR010353">
    <property type="entry name" value="DmpK"/>
</dbReference>
<proteinExistence type="predicted"/>
<organism evidence="1 2">
    <name type="scientific">Xanthobacter oligotrophicus</name>
    <dbReference type="NCBI Taxonomy" id="2607286"/>
    <lineage>
        <taxon>Bacteria</taxon>
        <taxon>Pseudomonadati</taxon>
        <taxon>Pseudomonadota</taxon>
        <taxon>Alphaproteobacteria</taxon>
        <taxon>Hyphomicrobiales</taxon>
        <taxon>Xanthobacteraceae</taxon>
        <taxon>Xanthobacter</taxon>
    </lineage>
</organism>
<protein>
    <submittedName>
        <fullName evidence="1">Phenol hydroxylase subunit</fullName>
    </submittedName>
</protein>